<dbReference type="RefSeq" id="WP_386402653.1">
    <property type="nucleotide sequence ID" value="NZ_JBHTJH010000001.1"/>
</dbReference>
<evidence type="ECO:0000259" key="1">
    <source>
        <dbReference type="Pfam" id="PF13590"/>
    </source>
</evidence>
<proteinExistence type="predicted"/>
<accession>A0ABW3CTN6</accession>
<dbReference type="Pfam" id="PF13590">
    <property type="entry name" value="DUF4136"/>
    <property type="match status" value="1"/>
</dbReference>
<reference evidence="3" key="1">
    <citation type="journal article" date="2019" name="Int. J. Syst. Evol. Microbiol.">
        <title>The Global Catalogue of Microorganisms (GCM) 10K type strain sequencing project: providing services to taxonomists for standard genome sequencing and annotation.</title>
        <authorList>
            <consortium name="The Broad Institute Genomics Platform"/>
            <consortium name="The Broad Institute Genome Sequencing Center for Infectious Disease"/>
            <person name="Wu L."/>
            <person name="Ma J."/>
        </authorList>
    </citation>
    <scope>NUCLEOTIDE SEQUENCE [LARGE SCALE GENOMIC DNA]</scope>
    <source>
        <strain evidence="3">CCUG 62952</strain>
    </source>
</reference>
<sequence length="174" mass="19427">MKRKHTPYIFLFLLMVSCAGIKVNYDYDREADFSQYKTYNYFDDMDTGMSPLDTKRLIDVLNTAMQSKGFVLSEEPDFLIDIQSGMEESANNSSVGVGMGGTGRSVGGGVSVGIPLGSRLVREIQFDFVDASSKSLFWQAVSSNSYNENASPEKREANFKNLVVKVLERYPPSR</sequence>
<evidence type="ECO:0000313" key="2">
    <source>
        <dbReference type="EMBL" id="MFD0860815.1"/>
    </source>
</evidence>
<feature type="domain" description="DUF4136" evidence="1">
    <location>
        <begin position="23"/>
        <end position="172"/>
    </location>
</feature>
<evidence type="ECO:0000313" key="3">
    <source>
        <dbReference type="Proteomes" id="UP001596978"/>
    </source>
</evidence>
<dbReference type="Gene3D" id="3.30.160.670">
    <property type="match status" value="1"/>
</dbReference>
<gene>
    <name evidence="2" type="ORF">ACFQ1M_01235</name>
</gene>
<comment type="caution">
    <text evidence="2">The sequence shown here is derived from an EMBL/GenBank/DDBJ whole genome shotgun (WGS) entry which is preliminary data.</text>
</comment>
<protein>
    <submittedName>
        <fullName evidence="2">DUF4136 domain-containing protein</fullName>
    </submittedName>
</protein>
<dbReference type="Proteomes" id="UP001596978">
    <property type="component" value="Unassembled WGS sequence"/>
</dbReference>
<dbReference type="InterPro" id="IPR025411">
    <property type="entry name" value="DUF4136"/>
</dbReference>
<keyword evidence="3" id="KW-1185">Reference proteome</keyword>
<dbReference type="EMBL" id="JBHTJH010000001">
    <property type="protein sequence ID" value="MFD0860815.1"/>
    <property type="molecule type" value="Genomic_DNA"/>
</dbReference>
<name>A0ABW3CTN6_9FLAO</name>
<dbReference type="PROSITE" id="PS51257">
    <property type="entry name" value="PROKAR_LIPOPROTEIN"/>
    <property type="match status" value="1"/>
</dbReference>
<organism evidence="2 3">
    <name type="scientific">Sungkyunkwania multivorans</name>
    <dbReference type="NCBI Taxonomy" id="1173618"/>
    <lineage>
        <taxon>Bacteria</taxon>
        <taxon>Pseudomonadati</taxon>
        <taxon>Bacteroidota</taxon>
        <taxon>Flavobacteriia</taxon>
        <taxon>Flavobacteriales</taxon>
        <taxon>Flavobacteriaceae</taxon>
        <taxon>Sungkyunkwania</taxon>
    </lineage>
</organism>